<gene>
    <name evidence="2" type="ORF">DFP72DRAFT_919893</name>
</gene>
<protein>
    <submittedName>
        <fullName evidence="2">Uncharacterized protein</fullName>
    </submittedName>
</protein>
<dbReference type="Proteomes" id="UP000521943">
    <property type="component" value="Unassembled WGS sequence"/>
</dbReference>
<evidence type="ECO:0000256" key="1">
    <source>
        <dbReference type="SAM" id="MobiDB-lite"/>
    </source>
</evidence>
<organism evidence="2 3">
    <name type="scientific">Ephemerocybe angulata</name>
    <dbReference type="NCBI Taxonomy" id="980116"/>
    <lineage>
        <taxon>Eukaryota</taxon>
        <taxon>Fungi</taxon>
        <taxon>Dikarya</taxon>
        <taxon>Basidiomycota</taxon>
        <taxon>Agaricomycotina</taxon>
        <taxon>Agaricomycetes</taxon>
        <taxon>Agaricomycetidae</taxon>
        <taxon>Agaricales</taxon>
        <taxon>Agaricineae</taxon>
        <taxon>Psathyrellaceae</taxon>
        <taxon>Ephemerocybe</taxon>
    </lineage>
</organism>
<reference evidence="2 3" key="1">
    <citation type="submission" date="2020-07" db="EMBL/GenBank/DDBJ databases">
        <title>Comparative genomics of pyrophilous fungi reveals a link between fire events and developmental genes.</title>
        <authorList>
            <consortium name="DOE Joint Genome Institute"/>
            <person name="Steindorff A.S."/>
            <person name="Carver A."/>
            <person name="Calhoun S."/>
            <person name="Stillman K."/>
            <person name="Liu H."/>
            <person name="Lipzen A."/>
            <person name="Pangilinan J."/>
            <person name="Labutti K."/>
            <person name="Bruns T.D."/>
            <person name="Grigoriev I.V."/>
        </authorList>
    </citation>
    <scope>NUCLEOTIDE SEQUENCE [LARGE SCALE GENOMIC DNA]</scope>
    <source>
        <strain evidence="2 3">CBS 144469</strain>
    </source>
</reference>
<accession>A0A8H6HJC2</accession>
<dbReference type="OrthoDB" id="10376610at2759"/>
<feature type="region of interest" description="Disordered" evidence="1">
    <location>
        <begin position="1"/>
        <end position="42"/>
    </location>
</feature>
<keyword evidence="3" id="KW-1185">Reference proteome</keyword>
<comment type="caution">
    <text evidence="2">The sequence shown here is derived from an EMBL/GenBank/DDBJ whole genome shotgun (WGS) entry which is preliminary data.</text>
</comment>
<evidence type="ECO:0000313" key="3">
    <source>
        <dbReference type="Proteomes" id="UP000521943"/>
    </source>
</evidence>
<dbReference type="EMBL" id="JACGCI010000081">
    <property type="protein sequence ID" value="KAF6747461.1"/>
    <property type="molecule type" value="Genomic_DNA"/>
</dbReference>
<proteinExistence type="predicted"/>
<evidence type="ECO:0000313" key="2">
    <source>
        <dbReference type="EMBL" id="KAF6747461.1"/>
    </source>
</evidence>
<sequence>MPKRQAAAVQSDASDDSDSGSERRASPKRTRTQHDEAGTGLPTLRYRHVRSRAFSPLCVHLIARVLPFFPLPRGHPGHFPLLPLRQVCASLALDYCQSLFHSRSPLHSTVLPPSNVLQICTQSTRQPRSPHNWTRNTRRPLHVHEKQLSPTEVQNTAPLRLTRAEYGWRMQGPALLQRCSPRTPAVSRP</sequence>
<feature type="compositionally biased region" description="Low complexity" evidence="1">
    <location>
        <begin position="1"/>
        <end position="12"/>
    </location>
</feature>
<name>A0A8H6HJC2_9AGAR</name>
<dbReference type="AlphaFoldDB" id="A0A8H6HJC2"/>